<dbReference type="AlphaFoldDB" id="A0A9D1G7L0"/>
<evidence type="ECO:0000313" key="4">
    <source>
        <dbReference type="Proteomes" id="UP000886893"/>
    </source>
</evidence>
<dbReference type="Pfam" id="PF13276">
    <property type="entry name" value="HTH_21"/>
    <property type="match status" value="1"/>
</dbReference>
<dbReference type="Pfam" id="PF13333">
    <property type="entry name" value="rve_2"/>
    <property type="match status" value="1"/>
</dbReference>
<dbReference type="PANTHER" id="PTHR46889">
    <property type="entry name" value="TRANSPOSASE INSF FOR INSERTION SEQUENCE IS3B-RELATED"/>
    <property type="match status" value="1"/>
</dbReference>
<dbReference type="Pfam" id="PF00665">
    <property type="entry name" value="rve"/>
    <property type="match status" value="1"/>
</dbReference>
<dbReference type="InterPro" id="IPR001584">
    <property type="entry name" value="Integrase_cat-core"/>
</dbReference>
<dbReference type="PROSITE" id="PS00018">
    <property type="entry name" value="EF_HAND_1"/>
    <property type="match status" value="1"/>
</dbReference>
<comment type="function">
    <text evidence="1">Involved in the transposition of the insertion sequence.</text>
</comment>
<dbReference type="NCBIfam" id="NF033516">
    <property type="entry name" value="transpos_IS3"/>
    <property type="match status" value="1"/>
</dbReference>
<dbReference type="InterPro" id="IPR036397">
    <property type="entry name" value="RNaseH_sf"/>
</dbReference>
<dbReference type="InterPro" id="IPR025948">
    <property type="entry name" value="HTH-like_dom"/>
</dbReference>
<dbReference type="InterPro" id="IPR012337">
    <property type="entry name" value="RNaseH-like_sf"/>
</dbReference>
<dbReference type="GO" id="GO:0003676">
    <property type="term" value="F:nucleic acid binding"/>
    <property type="evidence" value="ECO:0007669"/>
    <property type="project" value="InterPro"/>
</dbReference>
<dbReference type="PANTHER" id="PTHR46889:SF5">
    <property type="entry name" value="INTEGRASE PROTEIN"/>
    <property type="match status" value="1"/>
</dbReference>
<proteinExistence type="predicted"/>
<dbReference type="InterPro" id="IPR050900">
    <property type="entry name" value="Transposase_IS3/IS150/IS904"/>
</dbReference>
<dbReference type="GO" id="GO:0015074">
    <property type="term" value="P:DNA integration"/>
    <property type="evidence" value="ECO:0007669"/>
    <property type="project" value="InterPro"/>
</dbReference>
<dbReference type="InterPro" id="IPR018247">
    <property type="entry name" value="EF_Hand_1_Ca_BS"/>
</dbReference>
<evidence type="ECO:0000313" key="3">
    <source>
        <dbReference type="EMBL" id="HIT16850.1"/>
    </source>
</evidence>
<evidence type="ECO:0000256" key="1">
    <source>
        <dbReference type="ARBA" id="ARBA00002286"/>
    </source>
</evidence>
<organism evidence="3 4">
    <name type="scientific">Candidatus Caccosoma faecigallinarum</name>
    <dbReference type="NCBI Taxonomy" id="2840720"/>
    <lineage>
        <taxon>Bacteria</taxon>
        <taxon>Bacillati</taxon>
        <taxon>Bacillota</taxon>
        <taxon>Bacillota incertae sedis</taxon>
        <taxon>Candidatus Caccosoma</taxon>
    </lineage>
</organism>
<dbReference type="PROSITE" id="PS50994">
    <property type="entry name" value="INTEGRASE"/>
    <property type="match status" value="1"/>
</dbReference>
<evidence type="ECO:0000259" key="2">
    <source>
        <dbReference type="PROSITE" id="PS50994"/>
    </source>
</evidence>
<reference evidence="3" key="1">
    <citation type="submission" date="2020-10" db="EMBL/GenBank/DDBJ databases">
        <authorList>
            <person name="Gilroy R."/>
        </authorList>
    </citation>
    <scope>NUCLEOTIDE SEQUENCE</scope>
    <source>
        <strain evidence="3">14508</strain>
    </source>
</reference>
<dbReference type="EMBL" id="DVKI01000015">
    <property type="protein sequence ID" value="HIT16850.1"/>
    <property type="molecule type" value="Genomic_DNA"/>
</dbReference>
<gene>
    <name evidence="3" type="ORF">IAD04_00500</name>
</gene>
<dbReference type="Gene3D" id="3.30.420.10">
    <property type="entry name" value="Ribonuclease H-like superfamily/Ribonuclease H"/>
    <property type="match status" value="1"/>
</dbReference>
<reference evidence="3" key="2">
    <citation type="journal article" date="2021" name="PeerJ">
        <title>Extensive microbial diversity within the chicken gut microbiome revealed by metagenomics and culture.</title>
        <authorList>
            <person name="Gilroy R."/>
            <person name="Ravi A."/>
            <person name="Getino M."/>
            <person name="Pursley I."/>
            <person name="Horton D.L."/>
            <person name="Alikhan N.F."/>
            <person name="Baker D."/>
            <person name="Gharbi K."/>
            <person name="Hall N."/>
            <person name="Watson M."/>
            <person name="Adriaenssens E.M."/>
            <person name="Foster-Nyarko E."/>
            <person name="Jarju S."/>
            <person name="Secka A."/>
            <person name="Antonio M."/>
            <person name="Oren A."/>
            <person name="Chaudhuri R.R."/>
            <person name="La Ragione R."/>
            <person name="Hildebrand F."/>
            <person name="Pallen M.J."/>
        </authorList>
    </citation>
    <scope>NUCLEOTIDE SEQUENCE</scope>
    <source>
        <strain evidence="3">14508</strain>
    </source>
</reference>
<name>A0A9D1G7L0_9FIRM</name>
<feature type="domain" description="Integrase catalytic" evidence="2">
    <location>
        <begin position="128"/>
        <end position="292"/>
    </location>
</feature>
<dbReference type="SUPFAM" id="SSF53098">
    <property type="entry name" value="Ribonuclease H-like"/>
    <property type="match status" value="1"/>
</dbReference>
<sequence length="294" mass="35216">MQWFKEQEFEIVLILSEEFNVKTLCKEMKVSRSGYYKWLKTKDVSNNNELNRKDMCELVKEYHKKHPSWGYRHINRQIRKDTGWYVSDNYVHKCCKFLNIKSVVRNYKYKKPGEESIKYKNEVKGNWNASKPLELIVTDMTCIKYRKELYDLVLYIDAFNIEIIGYAYTQKHNSISPYYDGLYQILNKIKGIKYPTILHSDQGTVYSPMAFANAHKDYNIIRSMSRAGTPTDNPKMESINGWIKDEIVNDWNIDEYDSFEQFINKYIYYYNNERLAYSLNYKIPVQYKTELGFV</sequence>
<comment type="caution">
    <text evidence="3">The sequence shown here is derived from an EMBL/GenBank/DDBJ whole genome shotgun (WGS) entry which is preliminary data.</text>
</comment>
<protein>
    <submittedName>
        <fullName evidence="3">IS3 family transposase</fullName>
    </submittedName>
</protein>
<dbReference type="InterPro" id="IPR048020">
    <property type="entry name" value="Transpos_IS3"/>
</dbReference>
<dbReference type="Proteomes" id="UP000886893">
    <property type="component" value="Unassembled WGS sequence"/>
</dbReference>
<accession>A0A9D1G7L0</accession>